<organism evidence="2 3">
    <name type="scientific">Reticulomyxa filosa</name>
    <dbReference type="NCBI Taxonomy" id="46433"/>
    <lineage>
        <taxon>Eukaryota</taxon>
        <taxon>Sar</taxon>
        <taxon>Rhizaria</taxon>
        <taxon>Retaria</taxon>
        <taxon>Foraminifera</taxon>
        <taxon>Monothalamids</taxon>
        <taxon>Reticulomyxidae</taxon>
        <taxon>Reticulomyxa</taxon>
    </lineage>
</organism>
<keyword evidence="3" id="KW-1185">Reference proteome</keyword>
<protein>
    <submittedName>
        <fullName evidence="2">Uncharacterized protein</fullName>
    </submittedName>
</protein>
<dbReference type="AlphaFoldDB" id="X6M4S2"/>
<accession>X6M4S2</accession>
<evidence type="ECO:0000313" key="3">
    <source>
        <dbReference type="Proteomes" id="UP000023152"/>
    </source>
</evidence>
<evidence type="ECO:0000313" key="2">
    <source>
        <dbReference type="EMBL" id="ETO08889.1"/>
    </source>
</evidence>
<dbReference type="EMBL" id="ASPP01024598">
    <property type="protein sequence ID" value="ETO08889.1"/>
    <property type="molecule type" value="Genomic_DNA"/>
</dbReference>
<feature type="compositionally biased region" description="Basic residues" evidence="1">
    <location>
        <begin position="80"/>
        <end position="101"/>
    </location>
</feature>
<evidence type="ECO:0000256" key="1">
    <source>
        <dbReference type="SAM" id="MobiDB-lite"/>
    </source>
</evidence>
<gene>
    <name evidence="2" type="ORF">RFI_28498</name>
</gene>
<sequence length="165" mass="19201">MNGLKSTDGSLHNFCAGTLTKMITKLNDKQLYLILTNFLQQWKSKVEQGCSILSERLSAMSDDMWRCIIICALKWKTHIKEKKKRKKEKKKEKNKIKKHQRVNVEEEEGDDDNDDSYDAVDMELLESLLLVFNPRIHIYCSENIDSVILKELPIVAINSRRNGVF</sequence>
<dbReference type="Proteomes" id="UP000023152">
    <property type="component" value="Unassembled WGS sequence"/>
</dbReference>
<comment type="caution">
    <text evidence="2">The sequence shown here is derived from an EMBL/GenBank/DDBJ whole genome shotgun (WGS) entry which is preliminary data.</text>
</comment>
<feature type="compositionally biased region" description="Acidic residues" evidence="1">
    <location>
        <begin position="105"/>
        <end position="115"/>
    </location>
</feature>
<proteinExistence type="predicted"/>
<feature type="region of interest" description="Disordered" evidence="1">
    <location>
        <begin position="80"/>
        <end position="115"/>
    </location>
</feature>
<reference evidence="2 3" key="1">
    <citation type="journal article" date="2013" name="Curr. Biol.">
        <title>The Genome of the Foraminiferan Reticulomyxa filosa.</title>
        <authorList>
            <person name="Glockner G."/>
            <person name="Hulsmann N."/>
            <person name="Schleicher M."/>
            <person name="Noegel A.A."/>
            <person name="Eichinger L."/>
            <person name="Gallinger C."/>
            <person name="Pawlowski J."/>
            <person name="Sierra R."/>
            <person name="Euteneuer U."/>
            <person name="Pillet L."/>
            <person name="Moustafa A."/>
            <person name="Platzer M."/>
            <person name="Groth M."/>
            <person name="Szafranski K."/>
            <person name="Schliwa M."/>
        </authorList>
    </citation>
    <scope>NUCLEOTIDE SEQUENCE [LARGE SCALE GENOMIC DNA]</scope>
</reference>
<name>X6M4S2_RETFI</name>